<organism evidence="6 7">
    <name type="scientific">Sphingobacterium hungaricum</name>
    <dbReference type="NCBI Taxonomy" id="2082723"/>
    <lineage>
        <taxon>Bacteria</taxon>
        <taxon>Pseudomonadati</taxon>
        <taxon>Bacteroidota</taxon>
        <taxon>Sphingobacteriia</taxon>
        <taxon>Sphingobacteriales</taxon>
        <taxon>Sphingobacteriaceae</taxon>
        <taxon>Sphingobacterium</taxon>
    </lineage>
</organism>
<dbReference type="InterPro" id="IPR013766">
    <property type="entry name" value="Thioredoxin_domain"/>
</dbReference>
<dbReference type="InterPro" id="IPR036249">
    <property type="entry name" value="Thioredoxin-like_sf"/>
</dbReference>
<dbReference type="Pfam" id="PF00578">
    <property type="entry name" value="AhpC-TSA"/>
    <property type="match status" value="1"/>
</dbReference>
<dbReference type="PANTHER" id="PTHR42852:SF6">
    <property type="entry name" value="THIOL:DISULFIDE INTERCHANGE PROTEIN DSBE"/>
    <property type="match status" value="1"/>
</dbReference>
<dbReference type="InterPro" id="IPR000866">
    <property type="entry name" value="AhpC/TSA"/>
</dbReference>
<comment type="caution">
    <text evidence="6">The sequence shown here is derived from an EMBL/GenBank/DDBJ whole genome shotgun (WGS) entry which is preliminary data.</text>
</comment>
<evidence type="ECO:0000256" key="4">
    <source>
        <dbReference type="ARBA" id="ARBA00023284"/>
    </source>
</evidence>
<sequence>MKKTAIFLIYTLPFFLFAQEGFTLRGDIKSLPSNAKVFLQYVKNGTRILDSAEVHHGRFTFNGNVPVPVQGTLVLAPNGESIRQLKSPERNSVFLSKGTSTLRGADFSSAIATGTTASRDFNIYNAGLKPLQERYKALNEEYAAASEETRKSPEFMQSLQARAQVIDDEETIVKQSFVESKPNSYITLNILDEMADATNINDFIIPNFERMSPDLRSSTKGKLLAEKIGQFQSVATGAIAPDFVMQDTAGNNISLSSLKGKYVLIDFWASWCGPCRAENPNVVSAYNKFKDKNFTVYGVSLDFPGKKENWMKAIHDDKLEQWPHVSDLQGWKSLVVPLYSIRGIPQNFLLDPEGRIIASNLRGKALEDKLAEVIK</sequence>
<feature type="domain" description="Thioredoxin" evidence="5">
    <location>
        <begin position="234"/>
        <end position="375"/>
    </location>
</feature>
<dbReference type="GO" id="GO:0016491">
    <property type="term" value="F:oxidoreductase activity"/>
    <property type="evidence" value="ECO:0007669"/>
    <property type="project" value="InterPro"/>
</dbReference>
<proteinExistence type="predicted"/>
<reference evidence="6" key="1">
    <citation type="submission" date="2018-02" db="EMBL/GenBank/DDBJ databases">
        <authorList>
            <person name="Vasarhelyi B.M."/>
            <person name="Deshmukh S."/>
            <person name="Balint B."/>
            <person name="Kukolya J."/>
        </authorList>
    </citation>
    <scope>NUCLEOTIDE SEQUENCE</scope>
    <source>
        <strain evidence="6">KB22</strain>
    </source>
</reference>
<comment type="subcellular location">
    <subcellularLocation>
        <location evidence="1">Cell envelope</location>
    </subcellularLocation>
</comment>
<dbReference type="PROSITE" id="PS00194">
    <property type="entry name" value="THIOREDOXIN_1"/>
    <property type="match status" value="1"/>
</dbReference>
<keyword evidence="7" id="KW-1185">Reference proteome</keyword>
<dbReference type="GO" id="GO:0017004">
    <property type="term" value="P:cytochrome complex assembly"/>
    <property type="evidence" value="ECO:0007669"/>
    <property type="project" value="UniProtKB-KW"/>
</dbReference>
<dbReference type="AlphaFoldDB" id="A0A928UVB8"/>
<keyword evidence="4" id="KW-0676">Redox-active center</keyword>
<keyword evidence="3" id="KW-1015">Disulfide bond</keyword>
<evidence type="ECO:0000256" key="1">
    <source>
        <dbReference type="ARBA" id="ARBA00004196"/>
    </source>
</evidence>
<dbReference type="CDD" id="cd02966">
    <property type="entry name" value="TlpA_like_family"/>
    <property type="match status" value="1"/>
</dbReference>
<evidence type="ECO:0000313" key="6">
    <source>
        <dbReference type="EMBL" id="MBE8714016.1"/>
    </source>
</evidence>
<dbReference type="Pfam" id="PF14289">
    <property type="entry name" value="DUF4369"/>
    <property type="match status" value="1"/>
</dbReference>
<dbReference type="Gene3D" id="3.40.30.10">
    <property type="entry name" value="Glutaredoxin"/>
    <property type="match status" value="1"/>
</dbReference>
<dbReference type="PANTHER" id="PTHR42852">
    <property type="entry name" value="THIOL:DISULFIDE INTERCHANGE PROTEIN DSBE"/>
    <property type="match status" value="1"/>
</dbReference>
<dbReference type="InterPro" id="IPR050553">
    <property type="entry name" value="Thioredoxin_ResA/DsbE_sf"/>
</dbReference>
<dbReference type="GO" id="GO:0030313">
    <property type="term" value="C:cell envelope"/>
    <property type="evidence" value="ECO:0007669"/>
    <property type="project" value="UniProtKB-SubCell"/>
</dbReference>
<dbReference type="PROSITE" id="PS51352">
    <property type="entry name" value="THIOREDOXIN_2"/>
    <property type="match status" value="1"/>
</dbReference>
<evidence type="ECO:0000256" key="2">
    <source>
        <dbReference type="ARBA" id="ARBA00022748"/>
    </source>
</evidence>
<dbReference type="SUPFAM" id="SSF52833">
    <property type="entry name" value="Thioredoxin-like"/>
    <property type="match status" value="1"/>
</dbReference>
<dbReference type="Proteomes" id="UP000616201">
    <property type="component" value="Unassembled WGS sequence"/>
</dbReference>
<dbReference type="EMBL" id="PRDK01000005">
    <property type="protein sequence ID" value="MBE8714016.1"/>
    <property type="molecule type" value="Genomic_DNA"/>
</dbReference>
<dbReference type="RefSeq" id="WP_196934160.1">
    <property type="nucleotide sequence ID" value="NZ_MU158697.1"/>
</dbReference>
<keyword evidence="2" id="KW-0201">Cytochrome c-type biogenesis</keyword>
<protein>
    <submittedName>
        <fullName evidence="6">Thioredoxin</fullName>
    </submittedName>
</protein>
<gene>
    <name evidence="6" type="ORF">C4F49_10025</name>
</gene>
<dbReference type="InterPro" id="IPR025380">
    <property type="entry name" value="DUF4369"/>
</dbReference>
<dbReference type="InterPro" id="IPR017937">
    <property type="entry name" value="Thioredoxin_CS"/>
</dbReference>
<evidence type="ECO:0000313" key="7">
    <source>
        <dbReference type="Proteomes" id="UP000616201"/>
    </source>
</evidence>
<name>A0A928UVB8_9SPHI</name>
<accession>A0A928UVB8</accession>
<evidence type="ECO:0000259" key="5">
    <source>
        <dbReference type="PROSITE" id="PS51352"/>
    </source>
</evidence>
<dbReference type="GO" id="GO:0016209">
    <property type="term" value="F:antioxidant activity"/>
    <property type="evidence" value="ECO:0007669"/>
    <property type="project" value="InterPro"/>
</dbReference>
<evidence type="ECO:0000256" key="3">
    <source>
        <dbReference type="ARBA" id="ARBA00023157"/>
    </source>
</evidence>